<keyword evidence="3" id="KW-0159">Chromosome partition</keyword>
<comment type="caution">
    <text evidence="6">The sequence shown here is derived from an EMBL/GenBank/DDBJ whole genome shotgun (WGS) entry which is preliminary data.</text>
</comment>
<evidence type="ECO:0000256" key="3">
    <source>
        <dbReference type="ARBA" id="ARBA00022829"/>
    </source>
</evidence>
<proteinExistence type="predicted"/>
<name>A0ABV1K6A7_9PSEU</name>
<evidence type="ECO:0000256" key="5">
    <source>
        <dbReference type="SAM" id="MobiDB-lite"/>
    </source>
</evidence>
<evidence type="ECO:0000256" key="1">
    <source>
        <dbReference type="ARBA" id="ARBA00022490"/>
    </source>
</evidence>
<feature type="region of interest" description="Disordered" evidence="5">
    <location>
        <begin position="1"/>
        <end position="156"/>
    </location>
</feature>
<feature type="compositionally biased region" description="Low complexity" evidence="5">
    <location>
        <begin position="67"/>
        <end position="78"/>
    </location>
</feature>
<dbReference type="NCBIfam" id="TIGR00281">
    <property type="entry name" value="SMC-Scp complex subunit ScpB"/>
    <property type="match status" value="1"/>
</dbReference>
<dbReference type="PANTHER" id="PTHR34298:SF2">
    <property type="entry name" value="SEGREGATION AND CONDENSATION PROTEIN B"/>
    <property type="match status" value="1"/>
</dbReference>
<dbReference type="Proteomes" id="UP001494902">
    <property type="component" value="Unassembled WGS sequence"/>
</dbReference>
<dbReference type="Pfam" id="PF04079">
    <property type="entry name" value="SMC_ScpB"/>
    <property type="match status" value="1"/>
</dbReference>
<keyword evidence="1" id="KW-0963">Cytoplasm</keyword>
<organism evidence="6 7">
    <name type="scientific">Pseudonocardia nematodicida</name>
    <dbReference type="NCBI Taxonomy" id="1206997"/>
    <lineage>
        <taxon>Bacteria</taxon>
        <taxon>Bacillati</taxon>
        <taxon>Actinomycetota</taxon>
        <taxon>Actinomycetes</taxon>
        <taxon>Pseudonocardiales</taxon>
        <taxon>Pseudonocardiaceae</taxon>
        <taxon>Pseudonocardia</taxon>
    </lineage>
</organism>
<sequence>MVTEPDDRPGSDDPEDPSELLRLIGRTVPRSPHAGAFRATVPVERPADDTEPAAAVEPADDPEPVEAAEPAAEATPAEYTGPVDTDVTPGGAAGGPGQIDRERGPDGGATAGPGEDDAAGIPRVDEPGGDDPAGAEDESGEMPGLAEEPPVTGDELADDTDLEHALEALLLVVDSPVDETSLATALNQPAARIRATLHRMSLALTADARGIDLRRAGEGWRFYTRDRYAPYVEKMLLDGQRARLTRAALETLAVVAYRQPVTRARVAAVRGVNCDGVLKTLWTRGLVEEAGTEETTGGTLFRTTELFLERLGLSSVQELPPLAPLLPDIDAIDDLDGN</sequence>
<gene>
    <name evidence="6" type="primary">scpB</name>
    <name evidence="6" type="ORF">WIS52_04275</name>
</gene>
<dbReference type="SUPFAM" id="SSF46785">
    <property type="entry name" value="Winged helix' DNA-binding domain"/>
    <property type="match status" value="2"/>
</dbReference>
<evidence type="ECO:0000256" key="2">
    <source>
        <dbReference type="ARBA" id="ARBA00022618"/>
    </source>
</evidence>
<keyword evidence="4" id="KW-0131">Cell cycle</keyword>
<dbReference type="RefSeq" id="WP_349296747.1">
    <property type="nucleotide sequence ID" value="NZ_JBEDNQ010000001.1"/>
</dbReference>
<keyword evidence="2" id="KW-0132">Cell division</keyword>
<accession>A0ABV1K6A7</accession>
<keyword evidence="7" id="KW-1185">Reference proteome</keyword>
<evidence type="ECO:0000256" key="4">
    <source>
        <dbReference type="ARBA" id="ARBA00023306"/>
    </source>
</evidence>
<protein>
    <submittedName>
        <fullName evidence="6">SMC-Scp complex subunit ScpB</fullName>
    </submittedName>
</protein>
<dbReference type="EMBL" id="JBEDNQ010000001">
    <property type="protein sequence ID" value="MEQ3549681.1"/>
    <property type="molecule type" value="Genomic_DNA"/>
</dbReference>
<dbReference type="InterPro" id="IPR036388">
    <property type="entry name" value="WH-like_DNA-bd_sf"/>
</dbReference>
<dbReference type="InterPro" id="IPR005234">
    <property type="entry name" value="ScpB_csome_segregation"/>
</dbReference>
<dbReference type="InterPro" id="IPR036390">
    <property type="entry name" value="WH_DNA-bd_sf"/>
</dbReference>
<feature type="compositionally biased region" description="Acidic residues" evidence="5">
    <location>
        <begin position="127"/>
        <end position="140"/>
    </location>
</feature>
<evidence type="ECO:0000313" key="7">
    <source>
        <dbReference type="Proteomes" id="UP001494902"/>
    </source>
</evidence>
<feature type="compositionally biased region" description="Basic and acidic residues" evidence="5">
    <location>
        <begin position="1"/>
        <end position="11"/>
    </location>
</feature>
<dbReference type="PANTHER" id="PTHR34298">
    <property type="entry name" value="SEGREGATION AND CONDENSATION PROTEIN B"/>
    <property type="match status" value="1"/>
</dbReference>
<evidence type="ECO:0000313" key="6">
    <source>
        <dbReference type="EMBL" id="MEQ3549681.1"/>
    </source>
</evidence>
<reference evidence="6 7" key="1">
    <citation type="submission" date="2024-03" db="EMBL/GenBank/DDBJ databases">
        <title>Draft genome sequence of Pseudonocardia nematodicida JCM 31783.</title>
        <authorList>
            <person name="Butdee W."/>
            <person name="Duangmal K."/>
        </authorList>
    </citation>
    <scope>NUCLEOTIDE SEQUENCE [LARGE SCALE GENOMIC DNA]</scope>
    <source>
        <strain evidence="6 7">JCM 31783</strain>
    </source>
</reference>
<dbReference type="Gene3D" id="1.10.10.10">
    <property type="entry name" value="Winged helix-like DNA-binding domain superfamily/Winged helix DNA-binding domain"/>
    <property type="match status" value="2"/>
</dbReference>